<gene>
    <name evidence="2" type="ORF">CEY11_09440</name>
</gene>
<dbReference type="OrthoDB" id="9135204at2"/>
<accession>A0A225MTP3</accession>
<dbReference type="EMBL" id="NJIH01000004">
    <property type="protein sequence ID" value="OWT62019.1"/>
    <property type="molecule type" value="Genomic_DNA"/>
</dbReference>
<evidence type="ECO:0000313" key="2">
    <source>
        <dbReference type="EMBL" id="OWT62019.1"/>
    </source>
</evidence>
<comment type="caution">
    <text evidence="2">The sequence shown here is derived from an EMBL/GenBank/DDBJ whole genome shotgun (WGS) entry which is preliminary data.</text>
</comment>
<feature type="region of interest" description="Disordered" evidence="1">
    <location>
        <begin position="1"/>
        <end position="22"/>
    </location>
</feature>
<proteinExistence type="predicted"/>
<protein>
    <submittedName>
        <fullName evidence="2">Uncharacterized protein</fullName>
    </submittedName>
</protein>
<feature type="region of interest" description="Disordered" evidence="1">
    <location>
        <begin position="197"/>
        <end position="217"/>
    </location>
</feature>
<dbReference type="AlphaFoldDB" id="A0A225MTP3"/>
<feature type="compositionally biased region" description="Polar residues" evidence="1">
    <location>
        <begin position="1"/>
        <end position="10"/>
    </location>
</feature>
<dbReference type="RefSeq" id="WP_088603107.1">
    <property type="nucleotide sequence ID" value="NZ_NJIH01000004.1"/>
</dbReference>
<reference evidence="3" key="1">
    <citation type="submission" date="2017-06" db="EMBL/GenBank/DDBJ databases">
        <title>Herbaspirillum phytohormonus sp. nov., isolated from the root nodule of Robinia pseudoacacia in lead-zinc mine.</title>
        <authorList>
            <person name="Fan M."/>
            <person name="Lin Y."/>
        </authorList>
    </citation>
    <scope>NUCLEOTIDE SEQUENCE [LARGE SCALE GENOMIC DNA]</scope>
    <source>
        <strain evidence="3">SC-089</strain>
    </source>
</reference>
<sequence length="217" mass="24245">MANIGIQQATRPHVRFESRPEEDRAASIEAGRKIYKDVDWVVITPVGGRDVVENRATLWLANIRDRAQVGQYDAEWVEHFQRMYDMYKQGKELPEDGTALRMCTTLFTPAEIENCLSAGIRTLEQLASINEEGMGRLHMMGRALKLRAQEAITLGEGRGDAMKVEALTLENAQLKDKVGELTEKVSALSEIVTELQAERALEPPKRGRPAKNEALAA</sequence>
<keyword evidence="3" id="KW-1185">Reference proteome</keyword>
<dbReference type="Proteomes" id="UP000214603">
    <property type="component" value="Unassembled WGS sequence"/>
</dbReference>
<evidence type="ECO:0000256" key="1">
    <source>
        <dbReference type="SAM" id="MobiDB-lite"/>
    </source>
</evidence>
<evidence type="ECO:0000313" key="3">
    <source>
        <dbReference type="Proteomes" id="UP000214603"/>
    </source>
</evidence>
<name>A0A225MTP3_9BURK</name>
<organism evidence="2 3">
    <name type="scientific">Candidimonas nitroreducens</name>
    <dbReference type="NCBI Taxonomy" id="683354"/>
    <lineage>
        <taxon>Bacteria</taxon>
        <taxon>Pseudomonadati</taxon>
        <taxon>Pseudomonadota</taxon>
        <taxon>Betaproteobacteria</taxon>
        <taxon>Burkholderiales</taxon>
        <taxon>Alcaligenaceae</taxon>
        <taxon>Candidimonas</taxon>
    </lineage>
</organism>